<dbReference type="InterPro" id="IPR003661">
    <property type="entry name" value="HisK_dim/P_dom"/>
</dbReference>
<sequence length="432" mass="46978">MIKQLRRKFIWINMLLVSIVLFAVIGAFLFSNSQRLERESFAAMKQAVSLRHGEVPPQVEMGKKPPRQAPPDGSPQAEGGAASPDKRQAYYSIPVICVELDGQNQVQTVHGEENITVSDEALDKMVEMALADGGRSGRLAEYSARFLVEQTPNGTKIAFADTGGEQSQMMSLVLTSLAAGAGALLAFFLISLFLARWALRPVERAWAQQQQFVADASHELKTPLTVILANMGIVLSHPGDTVQQQEKWIENTQAEAMRMKQLVDDLLFLAKSDASGVPRLTGTFNLSDAVLGSVLPFESVAFEQGVRLNSDVAPGIDFTGSEGQIKQLAAILLDNACKYAGKGGSVTVRLWVEQEKIRLAVNNTGTPIAPEDQQHIFERFYRADKSRVRSRGGYGLGLAIAKQIVDAHGGKIAVESSETLGTTFLVSLPVRK</sequence>
<dbReference type="SMART" id="SM00388">
    <property type="entry name" value="HisKA"/>
    <property type="match status" value="1"/>
</dbReference>
<keyword evidence="10" id="KW-1133">Transmembrane helix</keyword>
<evidence type="ECO:0000313" key="13">
    <source>
        <dbReference type="Proteomes" id="UP000653127"/>
    </source>
</evidence>
<dbReference type="InterPro" id="IPR036890">
    <property type="entry name" value="HATPase_C_sf"/>
</dbReference>
<dbReference type="Pfam" id="PF00512">
    <property type="entry name" value="HisKA"/>
    <property type="match status" value="1"/>
</dbReference>
<dbReference type="CDD" id="cd00082">
    <property type="entry name" value="HisKA"/>
    <property type="match status" value="1"/>
</dbReference>
<dbReference type="SUPFAM" id="SSF47384">
    <property type="entry name" value="Homodimeric domain of signal transducing histidine kinase"/>
    <property type="match status" value="1"/>
</dbReference>
<dbReference type="InterPro" id="IPR004358">
    <property type="entry name" value="Sig_transdc_His_kin-like_C"/>
</dbReference>
<evidence type="ECO:0000256" key="3">
    <source>
        <dbReference type="ARBA" id="ARBA00012438"/>
    </source>
</evidence>
<evidence type="ECO:0000256" key="8">
    <source>
        <dbReference type="ARBA" id="ARBA00023136"/>
    </source>
</evidence>
<dbReference type="Gene3D" id="3.30.565.10">
    <property type="entry name" value="Histidine kinase-like ATPase, C-terminal domain"/>
    <property type="match status" value="1"/>
</dbReference>
<feature type="domain" description="Histidine kinase" evidence="11">
    <location>
        <begin position="215"/>
        <end position="432"/>
    </location>
</feature>
<keyword evidence="13" id="KW-1185">Reference proteome</keyword>
<comment type="subcellular location">
    <subcellularLocation>
        <location evidence="2">Membrane</location>
    </subcellularLocation>
</comment>
<feature type="transmembrane region" description="Helical" evidence="10">
    <location>
        <begin position="9"/>
        <end position="30"/>
    </location>
</feature>
<reference evidence="12" key="1">
    <citation type="submission" date="2020-08" db="EMBL/GenBank/DDBJ databases">
        <title>Genome public.</title>
        <authorList>
            <person name="Liu C."/>
            <person name="Sun Q."/>
        </authorList>
    </citation>
    <scope>NUCLEOTIDE SEQUENCE</scope>
    <source>
        <strain evidence="12">NSJ-31</strain>
    </source>
</reference>
<dbReference type="Proteomes" id="UP000653127">
    <property type="component" value="Unassembled WGS sequence"/>
</dbReference>
<dbReference type="Pfam" id="PF02518">
    <property type="entry name" value="HATPase_c"/>
    <property type="match status" value="1"/>
</dbReference>
<dbReference type="InterPro" id="IPR050351">
    <property type="entry name" value="BphY/WalK/GraS-like"/>
</dbReference>
<dbReference type="PROSITE" id="PS50109">
    <property type="entry name" value="HIS_KIN"/>
    <property type="match status" value="1"/>
</dbReference>
<feature type="region of interest" description="Disordered" evidence="9">
    <location>
        <begin position="54"/>
        <end position="84"/>
    </location>
</feature>
<evidence type="ECO:0000256" key="10">
    <source>
        <dbReference type="SAM" id="Phobius"/>
    </source>
</evidence>
<evidence type="ECO:0000256" key="5">
    <source>
        <dbReference type="ARBA" id="ARBA00022679"/>
    </source>
</evidence>
<feature type="transmembrane region" description="Helical" evidence="10">
    <location>
        <begin position="172"/>
        <end position="195"/>
    </location>
</feature>
<dbReference type="FunFam" id="1.10.287.130:FF:000001">
    <property type="entry name" value="Two-component sensor histidine kinase"/>
    <property type="match status" value="1"/>
</dbReference>
<dbReference type="EC" id="2.7.13.3" evidence="3"/>
<keyword evidence="5" id="KW-0808">Transferase</keyword>
<dbReference type="GO" id="GO:0000155">
    <property type="term" value="F:phosphorelay sensor kinase activity"/>
    <property type="evidence" value="ECO:0007669"/>
    <property type="project" value="InterPro"/>
</dbReference>
<keyword evidence="4" id="KW-0597">Phosphoprotein</keyword>
<dbReference type="CDD" id="cd00075">
    <property type="entry name" value="HATPase"/>
    <property type="match status" value="1"/>
</dbReference>
<protein>
    <recommendedName>
        <fullName evidence="3">histidine kinase</fullName>
        <ecNumber evidence="3">2.7.13.3</ecNumber>
    </recommendedName>
</protein>
<dbReference type="GO" id="GO:0004721">
    <property type="term" value="F:phosphoprotein phosphatase activity"/>
    <property type="evidence" value="ECO:0007669"/>
    <property type="project" value="TreeGrafter"/>
</dbReference>
<gene>
    <name evidence="12" type="ORF">H8711_03880</name>
</gene>
<evidence type="ECO:0000256" key="2">
    <source>
        <dbReference type="ARBA" id="ARBA00004370"/>
    </source>
</evidence>
<dbReference type="Gene3D" id="1.10.287.130">
    <property type="match status" value="1"/>
</dbReference>
<dbReference type="PANTHER" id="PTHR45453">
    <property type="entry name" value="PHOSPHATE REGULON SENSOR PROTEIN PHOR"/>
    <property type="match status" value="1"/>
</dbReference>
<comment type="caution">
    <text evidence="12">The sequence shown here is derived from an EMBL/GenBank/DDBJ whole genome shotgun (WGS) entry which is preliminary data.</text>
</comment>
<keyword evidence="6 12" id="KW-0418">Kinase</keyword>
<evidence type="ECO:0000256" key="6">
    <source>
        <dbReference type="ARBA" id="ARBA00022777"/>
    </source>
</evidence>
<dbReference type="SMART" id="SM00387">
    <property type="entry name" value="HATPase_c"/>
    <property type="match status" value="1"/>
</dbReference>
<dbReference type="PRINTS" id="PR00344">
    <property type="entry name" value="BCTRLSENSOR"/>
</dbReference>
<dbReference type="EMBL" id="JACRST010000003">
    <property type="protein sequence ID" value="MBC8546075.1"/>
    <property type="molecule type" value="Genomic_DNA"/>
</dbReference>
<dbReference type="PANTHER" id="PTHR45453:SF1">
    <property type="entry name" value="PHOSPHATE REGULON SENSOR PROTEIN PHOR"/>
    <property type="match status" value="1"/>
</dbReference>
<dbReference type="InterPro" id="IPR036097">
    <property type="entry name" value="HisK_dim/P_sf"/>
</dbReference>
<comment type="catalytic activity">
    <reaction evidence="1">
        <text>ATP + protein L-histidine = ADP + protein N-phospho-L-histidine.</text>
        <dbReference type="EC" id="2.7.13.3"/>
    </reaction>
</comment>
<organism evidence="12 13">
    <name type="scientific">Ligaoa zhengdingensis</name>
    <dbReference type="NCBI Taxonomy" id="2763658"/>
    <lineage>
        <taxon>Bacteria</taxon>
        <taxon>Bacillati</taxon>
        <taxon>Bacillota</taxon>
        <taxon>Clostridia</taxon>
        <taxon>Eubacteriales</taxon>
        <taxon>Oscillospiraceae</taxon>
        <taxon>Ligaoa</taxon>
    </lineage>
</organism>
<dbReference type="InterPro" id="IPR005467">
    <property type="entry name" value="His_kinase_dom"/>
</dbReference>
<accession>A0A926DZI9</accession>
<keyword evidence="8 10" id="KW-0472">Membrane</keyword>
<dbReference type="SUPFAM" id="SSF55874">
    <property type="entry name" value="ATPase domain of HSP90 chaperone/DNA topoisomerase II/histidine kinase"/>
    <property type="match status" value="1"/>
</dbReference>
<evidence type="ECO:0000259" key="11">
    <source>
        <dbReference type="PROSITE" id="PS50109"/>
    </source>
</evidence>
<proteinExistence type="predicted"/>
<dbReference type="GO" id="GO:0005886">
    <property type="term" value="C:plasma membrane"/>
    <property type="evidence" value="ECO:0007669"/>
    <property type="project" value="TreeGrafter"/>
</dbReference>
<dbReference type="FunFam" id="3.30.565.10:FF:000006">
    <property type="entry name" value="Sensor histidine kinase WalK"/>
    <property type="match status" value="1"/>
</dbReference>
<evidence type="ECO:0000256" key="7">
    <source>
        <dbReference type="ARBA" id="ARBA00023012"/>
    </source>
</evidence>
<keyword evidence="7" id="KW-0902">Two-component regulatory system</keyword>
<evidence type="ECO:0000256" key="1">
    <source>
        <dbReference type="ARBA" id="ARBA00000085"/>
    </source>
</evidence>
<keyword evidence="10" id="KW-0812">Transmembrane</keyword>
<evidence type="ECO:0000313" key="12">
    <source>
        <dbReference type="EMBL" id="MBC8546075.1"/>
    </source>
</evidence>
<evidence type="ECO:0000256" key="4">
    <source>
        <dbReference type="ARBA" id="ARBA00022553"/>
    </source>
</evidence>
<dbReference type="InterPro" id="IPR003594">
    <property type="entry name" value="HATPase_dom"/>
</dbReference>
<name>A0A926DZI9_9FIRM</name>
<evidence type="ECO:0000256" key="9">
    <source>
        <dbReference type="SAM" id="MobiDB-lite"/>
    </source>
</evidence>
<dbReference type="GO" id="GO:0016036">
    <property type="term" value="P:cellular response to phosphate starvation"/>
    <property type="evidence" value="ECO:0007669"/>
    <property type="project" value="TreeGrafter"/>
</dbReference>
<dbReference type="AlphaFoldDB" id="A0A926DZI9"/>
<dbReference type="RefSeq" id="WP_249282223.1">
    <property type="nucleotide sequence ID" value="NZ_JACRST010000003.1"/>
</dbReference>